<evidence type="ECO:0000313" key="4">
    <source>
        <dbReference type="EMBL" id="MBS7526285.1"/>
    </source>
</evidence>
<dbReference type="Gene3D" id="1.20.58.2180">
    <property type="match status" value="1"/>
</dbReference>
<feature type="signal peptide" evidence="2">
    <location>
        <begin position="1"/>
        <end position="22"/>
    </location>
</feature>
<dbReference type="PANTHER" id="PTHR30535:SF34">
    <property type="entry name" value="MOLYBDATE-BINDING PROTEIN MOLA"/>
    <property type="match status" value="1"/>
</dbReference>
<evidence type="ECO:0000256" key="2">
    <source>
        <dbReference type="SAM" id="SignalP"/>
    </source>
</evidence>
<feature type="chain" id="PRO_5047408797" evidence="2">
    <location>
        <begin position="23"/>
        <end position="363"/>
    </location>
</feature>
<dbReference type="InterPro" id="IPR050902">
    <property type="entry name" value="ABC_Transporter_SBP"/>
</dbReference>
<name>A0ABS5PM81_9FIRM</name>
<organism evidence="4 5">
    <name type="scientific">Fusibacter paucivorans</name>
    <dbReference type="NCBI Taxonomy" id="76009"/>
    <lineage>
        <taxon>Bacteria</taxon>
        <taxon>Bacillati</taxon>
        <taxon>Bacillota</taxon>
        <taxon>Clostridia</taxon>
        <taxon>Eubacteriales</taxon>
        <taxon>Eubacteriales Family XII. Incertae Sedis</taxon>
        <taxon>Fusibacter</taxon>
    </lineage>
</organism>
<dbReference type="Pfam" id="PF01497">
    <property type="entry name" value="Peripla_BP_2"/>
    <property type="match status" value="1"/>
</dbReference>
<comment type="similarity">
    <text evidence="1">Belongs to the bacterial solute-binding protein 8 family.</text>
</comment>
<dbReference type="Proteomes" id="UP000746471">
    <property type="component" value="Unassembled WGS sequence"/>
</dbReference>
<comment type="caution">
    <text evidence="4">The sequence shown here is derived from an EMBL/GenBank/DDBJ whole genome shotgun (WGS) entry which is preliminary data.</text>
</comment>
<reference evidence="4 5" key="1">
    <citation type="submission" date="2021-05" db="EMBL/GenBank/DDBJ databases">
        <title>Fusibacter ferrireducens sp. nov., an anaerobic, sulfur- and Fe-reducing bacterium isolated from the mangrove sediment.</title>
        <authorList>
            <person name="Qiu D."/>
        </authorList>
    </citation>
    <scope>NUCLEOTIDE SEQUENCE [LARGE SCALE GENOMIC DNA]</scope>
    <source>
        <strain evidence="4 5">DSM 12116</strain>
    </source>
</reference>
<evidence type="ECO:0000256" key="1">
    <source>
        <dbReference type="ARBA" id="ARBA00008814"/>
    </source>
</evidence>
<protein>
    <submittedName>
        <fullName evidence="4">ABC transporter substrate-binding protein</fullName>
    </submittedName>
</protein>
<evidence type="ECO:0000259" key="3">
    <source>
        <dbReference type="PROSITE" id="PS50983"/>
    </source>
</evidence>
<keyword evidence="5" id="KW-1185">Reference proteome</keyword>
<gene>
    <name evidence="4" type="ORF">KHM83_06320</name>
</gene>
<evidence type="ECO:0000313" key="5">
    <source>
        <dbReference type="Proteomes" id="UP000746471"/>
    </source>
</evidence>
<dbReference type="RefSeq" id="WP_213236090.1">
    <property type="nucleotide sequence ID" value="NZ_JAHBCL010000009.1"/>
</dbReference>
<dbReference type="EMBL" id="JAHBCL010000009">
    <property type="protein sequence ID" value="MBS7526285.1"/>
    <property type="molecule type" value="Genomic_DNA"/>
</dbReference>
<accession>A0ABS5PM81</accession>
<sequence>MKTKITILGLIVLLAVSGCATAPKTQTADDPAMVTVTDSAGRTLSLPKNPDHIAALYAVSGHMVSMLDRGDHIVAVNNGLKRDVLLNELVPTIGDAVMAVSSGQINMETLLDQSIDVALISMSIYHDDKQTEQLDKFGIPYFVVDFQNMTEEKEIVTMLGKLLDAEAEAEAYTTFYDRIIALVETQLETLSEEEKVRVYHSINEANCTVASDTLPADWMKVAGGINVSLGADLEKDGDKYYTNLEEIILWNPAVIYCNESGVPNYILTNPQWQFIDAVKNQDVKQMPIGISRWGHKTSIETPLAILWVANDLYPDRFVDVDLQGEVHQFYDTLFEFNLTEDMYQAIMRGETMRLPKNYEEGQL</sequence>
<proteinExistence type="inferred from homology"/>
<keyword evidence="2" id="KW-0732">Signal</keyword>
<dbReference type="PROSITE" id="PS50983">
    <property type="entry name" value="FE_B12_PBP"/>
    <property type="match status" value="1"/>
</dbReference>
<dbReference type="Gene3D" id="3.40.50.1980">
    <property type="entry name" value="Nitrogenase molybdenum iron protein domain"/>
    <property type="match status" value="2"/>
</dbReference>
<feature type="domain" description="Fe/B12 periplasmic-binding" evidence="3">
    <location>
        <begin position="52"/>
        <end position="316"/>
    </location>
</feature>
<dbReference type="SUPFAM" id="SSF53807">
    <property type="entry name" value="Helical backbone' metal receptor"/>
    <property type="match status" value="1"/>
</dbReference>
<dbReference type="InterPro" id="IPR002491">
    <property type="entry name" value="ABC_transptr_periplasmic_BD"/>
</dbReference>
<dbReference type="PROSITE" id="PS51257">
    <property type="entry name" value="PROKAR_LIPOPROTEIN"/>
    <property type="match status" value="1"/>
</dbReference>
<dbReference type="PANTHER" id="PTHR30535">
    <property type="entry name" value="VITAMIN B12-BINDING PROTEIN"/>
    <property type="match status" value="1"/>
</dbReference>